<dbReference type="FunFam" id="3.30.565.10:FF:000006">
    <property type="entry name" value="Sensor histidine kinase WalK"/>
    <property type="match status" value="1"/>
</dbReference>
<feature type="transmembrane region" description="Helical" evidence="12">
    <location>
        <begin position="155"/>
        <end position="181"/>
    </location>
</feature>
<evidence type="ECO:0000256" key="6">
    <source>
        <dbReference type="ARBA" id="ARBA00022679"/>
    </source>
</evidence>
<protein>
    <recommendedName>
        <fullName evidence="4">histidine kinase</fullName>
        <ecNumber evidence="4">2.7.13.3</ecNumber>
    </recommendedName>
</protein>
<dbReference type="InterPro" id="IPR004358">
    <property type="entry name" value="Sig_transdc_His_kin-like_C"/>
</dbReference>
<dbReference type="SUPFAM" id="SSF47384">
    <property type="entry name" value="Homodimeric domain of signal transducing histidine kinase"/>
    <property type="match status" value="1"/>
</dbReference>
<evidence type="ECO:0000256" key="5">
    <source>
        <dbReference type="ARBA" id="ARBA00022553"/>
    </source>
</evidence>
<keyword evidence="5" id="KW-0597">Phosphoprotein</keyword>
<dbReference type="GO" id="GO:0000155">
    <property type="term" value="F:phosphorelay sensor kinase activity"/>
    <property type="evidence" value="ECO:0007669"/>
    <property type="project" value="InterPro"/>
</dbReference>
<evidence type="ECO:0000256" key="2">
    <source>
        <dbReference type="ARBA" id="ARBA00001968"/>
    </source>
</evidence>
<evidence type="ECO:0000256" key="10">
    <source>
        <dbReference type="ARBA" id="ARBA00023012"/>
    </source>
</evidence>
<dbReference type="Pfam" id="PF02518">
    <property type="entry name" value="HATPase_c"/>
    <property type="match status" value="1"/>
</dbReference>
<evidence type="ECO:0000256" key="12">
    <source>
        <dbReference type="SAM" id="Phobius"/>
    </source>
</evidence>
<dbReference type="InterPro" id="IPR050428">
    <property type="entry name" value="TCS_sensor_his_kinase"/>
</dbReference>
<evidence type="ECO:0000256" key="8">
    <source>
        <dbReference type="ARBA" id="ARBA00022777"/>
    </source>
</evidence>
<keyword evidence="10" id="KW-0902">Two-component regulatory system</keyword>
<dbReference type="Pfam" id="PF00512">
    <property type="entry name" value="HisKA"/>
    <property type="match status" value="1"/>
</dbReference>
<comment type="subcellular location">
    <subcellularLocation>
        <location evidence="3">Cell membrane</location>
    </subcellularLocation>
</comment>
<dbReference type="PANTHER" id="PTHR45436:SF5">
    <property type="entry name" value="SENSOR HISTIDINE KINASE TRCS"/>
    <property type="match status" value="1"/>
</dbReference>
<dbReference type="InterPro" id="IPR003660">
    <property type="entry name" value="HAMP_dom"/>
</dbReference>
<evidence type="ECO:0000313" key="16">
    <source>
        <dbReference type="Proteomes" id="UP000466431"/>
    </source>
</evidence>
<feature type="domain" description="HAMP" evidence="14">
    <location>
        <begin position="178"/>
        <end position="240"/>
    </location>
</feature>
<sequence length="490" mass="52873">MVGFVMVVMGVLHLISLRDYAYDLTDERLANSLAALRHSYTKLSYTQTHPQLFGTEGPHALIRFTGQPVGSLIAVVRNGKVAGSAVFTDDEPRPAPPDAVSALESIDWHNDGSPFDAQLGDLGRYRLQSMAIDSDDWLVAAVSLRPTDQAVARGIVSTVVLVLAALLVIAVGTLLTVSYALGPLRRVAATAASVAKLPLAGPENRIDIRVPDAYTDPETEVGIVGHALNRLLANVDSALAERAESDRRMRRFLADVSHELRTPLSAIRGYSELTRQDSAELPDTTEYALARIEAESNRMSSLVADLLLLSRLDERQDLLTEEVDLSDLATNAVSDITVSSPDHNWYLVLPEDPIWVLADRARLHQLLSNLLINAVDHTPAGTTVTTTVARRVDDSGSARVELVVHDDGPGIPSELLPHLFDRFVRADKSRSREFGNLGLGLAIVASIAQAHNGSVSVRSAPGSTTFTVVLPDAVATRAPDPMHTVPPDDM</sequence>
<evidence type="ECO:0000259" key="13">
    <source>
        <dbReference type="PROSITE" id="PS50109"/>
    </source>
</evidence>
<dbReference type="GO" id="GO:0005509">
    <property type="term" value="F:calcium ion binding"/>
    <property type="evidence" value="ECO:0007669"/>
    <property type="project" value="UniProtKB-ARBA"/>
</dbReference>
<keyword evidence="6" id="KW-0808">Transferase</keyword>
<evidence type="ECO:0000256" key="11">
    <source>
        <dbReference type="ARBA" id="ARBA00023136"/>
    </source>
</evidence>
<dbReference type="SMART" id="SM00388">
    <property type="entry name" value="HisKA"/>
    <property type="match status" value="1"/>
</dbReference>
<dbReference type="CDD" id="cd00082">
    <property type="entry name" value="HisKA"/>
    <property type="match status" value="1"/>
</dbReference>
<organism evidence="15 16">
    <name type="scientific">Mycolicibacterium celeriflavum</name>
    <name type="common">Mycobacterium celeriflavum</name>
    <dbReference type="NCBI Taxonomy" id="1249101"/>
    <lineage>
        <taxon>Bacteria</taxon>
        <taxon>Bacillati</taxon>
        <taxon>Actinomycetota</taxon>
        <taxon>Actinomycetes</taxon>
        <taxon>Mycobacteriales</taxon>
        <taxon>Mycobacteriaceae</taxon>
        <taxon>Mycolicibacterium</taxon>
    </lineage>
</organism>
<dbReference type="InterPro" id="IPR036097">
    <property type="entry name" value="HisK_dim/P_sf"/>
</dbReference>
<evidence type="ECO:0000259" key="14">
    <source>
        <dbReference type="PROSITE" id="PS50885"/>
    </source>
</evidence>
<evidence type="ECO:0000313" key="15">
    <source>
        <dbReference type="EMBL" id="BBY42769.1"/>
    </source>
</evidence>
<dbReference type="InterPro" id="IPR036890">
    <property type="entry name" value="HATPase_C_sf"/>
</dbReference>
<dbReference type="EC" id="2.7.13.3" evidence="4"/>
<dbReference type="PROSITE" id="PS50885">
    <property type="entry name" value="HAMP"/>
    <property type="match status" value="1"/>
</dbReference>
<dbReference type="PANTHER" id="PTHR45436">
    <property type="entry name" value="SENSOR HISTIDINE KINASE YKOH"/>
    <property type="match status" value="1"/>
</dbReference>
<accession>A0A7I7RFW8</accession>
<dbReference type="InterPro" id="IPR005467">
    <property type="entry name" value="His_kinase_dom"/>
</dbReference>
<dbReference type="Proteomes" id="UP000466431">
    <property type="component" value="Chromosome"/>
</dbReference>
<evidence type="ECO:0000256" key="9">
    <source>
        <dbReference type="ARBA" id="ARBA00022989"/>
    </source>
</evidence>
<dbReference type="Gene3D" id="6.10.340.10">
    <property type="match status" value="1"/>
</dbReference>
<dbReference type="EMBL" id="AP022591">
    <property type="protein sequence ID" value="BBY42769.1"/>
    <property type="molecule type" value="Genomic_DNA"/>
</dbReference>
<dbReference type="InterPro" id="IPR003594">
    <property type="entry name" value="HATPase_dom"/>
</dbReference>
<dbReference type="SMART" id="SM00304">
    <property type="entry name" value="HAMP"/>
    <property type="match status" value="1"/>
</dbReference>
<dbReference type="SMART" id="SM00387">
    <property type="entry name" value="HATPase_c"/>
    <property type="match status" value="1"/>
</dbReference>
<dbReference type="Gene3D" id="1.10.287.130">
    <property type="match status" value="1"/>
</dbReference>
<dbReference type="Gene3D" id="3.30.565.10">
    <property type="entry name" value="Histidine kinase-like ATPase, C-terminal domain"/>
    <property type="match status" value="1"/>
</dbReference>
<gene>
    <name evidence="15" type="primary">trcS</name>
    <name evidence="15" type="ORF">MCEL_10640</name>
</gene>
<dbReference type="AlphaFoldDB" id="A0A7I7RFW8"/>
<evidence type="ECO:0000256" key="7">
    <source>
        <dbReference type="ARBA" id="ARBA00022692"/>
    </source>
</evidence>
<reference evidence="15 16" key="1">
    <citation type="journal article" date="2019" name="Emerg. Microbes Infect.">
        <title>Comprehensive subspecies identification of 175 nontuberculous mycobacteria species based on 7547 genomic profiles.</title>
        <authorList>
            <person name="Matsumoto Y."/>
            <person name="Kinjo T."/>
            <person name="Motooka D."/>
            <person name="Nabeya D."/>
            <person name="Jung N."/>
            <person name="Uechi K."/>
            <person name="Horii T."/>
            <person name="Iida T."/>
            <person name="Fujita J."/>
            <person name="Nakamura S."/>
        </authorList>
    </citation>
    <scope>NUCLEOTIDE SEQUENCE [LARGE SCALE GENOMIC DNA]</scope>
    <source>
        <strain evidence="15 16">JCM 18439</strain>
    </source>
</reference>
<evidence type="ECO:0000256" key="3">
    <source>
        <dbReference type="ARBA" id="ARBA00004236"/>
    </source>
</evidence>
<dbReference type="SUPFAM" id="SSF55874">
    <property type="entry name" value="ATPase domain of HSP90 chaperone/DNA topoisomerase II/histidine kinase"/>
    <property type="match status" value="1"/>
</dbReference>
<evidence type="ECO:0000256" key="1">
    <source>
        <dbReference type="ARBA" id="ARBA00000085"/>
    </source>
</evidence>
<keyword evidence="8 15" id="KW-0418">Kinase</keyword>
<keyword evidence="11 12" id="KW-0472">Membrane</keyword>
<keyword evidence="16" id="KW-1185">Reference proteome</keyword>
<feature type="domain" description="Histidine kinase" evidence="13">
    <location>
        <begin position="255"/>
        <end position="474"/>
    </location>
</feature>
<keyword evidence="7 12" id="KW-0812">Transmembrane</keyword>
<dbReference type="PRINTS" id="PR00344">
    <property type="entry name" value="BCTRLSENSOR"/>
</dbReference>
<dbReference type="FunFam" id="1.10.287.130:FF:000001">
    <property type="entry name" value="Two-component sensor histidine kinase"/>
    <property type="match status" value="1"/>
</dbReference>
<dbReference type="GO" id="GO:0005886">
    <property type="term" value="C:plasma membrane"/>
    <property type="evidence" value="ECO:0007669"/>
    <property type="project" value="UniProtKB-SubCell"/>
</dbReference>
<comment type="cofactor">
    <cofactor evidence="2">
        <name>a divalent metal cation</name>
        <dbReference type="ChEBI" id="CHEBI:60240"/>
    </cofactor>
</comment>
<evidence type="ECO:0000256" key="4">
    <source>
        <dbReference type="ARBA" id="ARBA00012438"/>
    </source>
</evidence>
<keyword evidence="9 12" id="KW-1133">Transmembrane helix</keyword>
<name>A0A7I7RFW8_MYCCF</name>
<dbReference type="KEGG" id="mcee:MCEL_10640"/>
<comment type="catalytic activity">
    <reaction evidence="1">
        <text>ATP + protein L-histidine = ADP + protein N-phospho-L-histidine.</text>
        <dbReference type="EC" id="2.7.13.3"/>
    </reaction>
</comment>
<dbReference type="CDD" id="cd00075">
    <property type="entry name" value="HATPase"/>
    <property type="match status" value="1"/>
</dbReference>
<proteinExistence type="predicted"/>
<dbReference type="InterPro" id="IPR003661">
    <property type="entry name" value="HisK_dim/P_dom"/>
</dbReference>
<dbReference type="PROSITE" id="PS50109">
    <property type="entry name" value="HIS_KIN"/>
    <property type="match status" value="1"/>
</dbReference>